<evidence type="ECO:0008006" key="4">
    <source>
        <dbReference type="Google" id="ProtNLM"/>
    </source>
</evidence>
<accession>A0AAV5SRM6</accession>
<dbReference type="AlphaFoldDB" id="A0AAV5SRM6"/>
<dbReference type="Proteomes" id="UP001432027">
    <property type="component" value="Unassembled WGS sequence"/>
</dbReference>
<organism evidence="2 3">
    <name type="scientific">Pristionchus entomophagus</name>
    <dbReference type="NCBI Taxonomy" id="358040"/>
    <lineage>
        <taxon>Eukaryota</taxon>
        <taxon>Metazoa</taxon>
        <taxon>Ecdysozoa</taxon>
        <taxon>Nematoda</taxon>
        <taxon>Chromadorea</taxon>
        <taxon>Rhabditida</taxon>
        <taxon>Rhabditina</taxon>
        <taxon>Diplogasteromorpha</taxon>
        <taxon>Diplogasteroidea</taxon>
        <taxon>Neodiplogasteridae</taxon>
        <taxon>Pristionchus</taxon>
    </lineage>
</organism>
<gene>
    <name evidence="2" type="ORF">PENTCL1PPCAC_7445</name>
</gene>
<feature type="region of interest" description="Disordered" evidence="1">
    <location>
        <begin position="200"/>
        <end position="219"/>
    </location>
</feature>
<feature type="compositionally biased region" description="Basic and acidic residues" evidence="1">
    <location>
        <begin position="104"/>
        <end position="118"/>
    </location>
</feature>
<keyword evidence="3" id="KW-1185">Reference proteome</keyword>
<protein>
    <recommendedName>
        <fullName evidence="4">Ribosomal protein</fullName>
    </recommendedName>
</protein>
<feature type="non-terminal residue" evidence="2">
    <location>
        <position position="288"/>
    </location>
</feature>
<sequence>MEIVGGGVRWGRGRGTGTGRRDGGGRRMVDWSVRGMDWQLIVGRSATRRDGRDHQRSVHLVQRAPIVSLSLFIGAHLGQRSLQILRVNLLILFVPPSGPLERAEAVTEAATEHHKSEEEAGEGDDAEDDQHRWWESGLGGRGERAFQSLRGEEEIRGFTRDSTMRQWASAGDGGSVPLEDRLIGGGGEGEIEEIARVENDRPRGEKRREWRGKRGEERGIGKQGGTCNVLRTPVRRIHCPSAKVFDVLMEINEWGSSIAAEDEKMTEGRLHLCHVENETRLSHPANRH</sequence>
<evidence type="ECO:0000313" key="2">
    <source>
        <dbReference type="EMBL" id="GMS85270.1"/>
    </source>
</evidence>
<evidence type="ECO:0000313" key="3">
    <source>
        <dbReference type="Proteomes" id="UP001432027"/>
    </source>
</evidence>
<name>A0AAV5SRM6_9BILA</name>
<dbReference type="EMBL" id="BTSX01000002">
    <property type="protein sequence ID" value="GMS85270.1"/>
    <property type="molecule type" value="Genomic_DNA"/>
</dbReference>
<feature type="region of interest" description="Disordered" evidence="1">
    <location>
        <begin position="104"/>
        <end position="138"/>
    </location>
</feature>
<comment type="caution">
    <text evidence="2">The sequence shown here is derived from an EMBL/GenBank/DDBJ whole genome shotgun (WGS) entry which is preliminary data.</text>
</comment>
<proteinExistence type="predicted"/>
<reference evidence="2" key="1">
    <citation type="submission" date="2023-10" db="EMBL/GenBank/DDBJ databases">
        <title>Genome assembly of Pristionchus species.</title>
        <authorList>
            <person name="Yoshida K."/>
            <person name="Sommer R.J."/>
        </authorList>
    </citation>
    <scope>NUCLEOTIDE SEQUENCE</scope>
    <source>
        <strain evidence="2">RS0144</strain>
    </source>
</reference>
<feature type="compositionally biased region" description="Acidic residues" evidence="1">
    <location>
        <begin position="119"/>
        <end position="128"/>
    </location>
</feature>
<evidence type="ECO:0000256" key="1">
    <source>
        <dbReference type="SAM" id="MobiDB-lite"/>
    </source>
</evidence>